<feature type="compositionally biased region" description="Basic and acidic residues" evidence="1">
    <location>
        <begin position="140"/>
        <end position="157"/>
    </location>
</feature>
<evidence type="ECO:0008006" key="5">
    <source>
        <dbReference type="Google" id="ProtNLM"/>
    </source>
</evidence>
<comment type="caution">
    <text evidence="3">The sequence shown here is derived from an EMBL/GenBank/DDBJ whole genome shotgun (WGS) entry which is preliminary data.</text>
</comment>
<dbReference type="PANTHER" id="PTHR33429">
    <property type="entry name" value="OS02G0708000 PROTEIN-RELATED"/>
    <property type="match status" value="1"/>
</dbReference>
<sequence length="157" mass="17259">MSTAAQIQQPQIQQPQTQQPVVVYPNPVMGQQPRPSSHSNGSFGPVFIVLAVIIAISAISCFLGRLCNRRFSKQKPHKQSHHGQNHADRTIMGSVTKKEILNHNGFRSKERDIEFGFDARMPPAAKPGGNGDLRGPGMPERGDFRCETRPVDHGGVL</sequence>
<dbReference type="EMBL" id="BPVZ01000061">
    <property type="protein sequence ID" value="GKV22882.1"/>
    <property type="molecule type" value="Genomic_DNA"/>
</dbReference>
<feature type="region of interest" description="Disordered" evidence="1">
    <location>
        <begin position="119"/>
        <end position="157"/>
    </location>
</feature>
<reference evidence="3 4" key="1">
    <citation type="journal article" date="2021" name="Commun. Biol.">
        <title>The genome of Shorea leprosula (Dipterocarpaceae) highlights the ecological relevance of drought in aseasonal tropical rainforests.</title>
        <authorList>
            <person name="Ng K.K.S."/>
            <person name="Kobayashi M.J."/>
            <person name="Fawcett J.A."/>
            <person name="Hatakeyama M."/>
            <person name="Paape T."/>
            <person name="Ng C.H."/>
            <person name="Ang C.C."/>
            <person name="Tnah L.H."/>
            <person name="Lee C.T."/>
            <person name="Nishiyama T."/>
            <person name="Sese J."/>
            <person name="O'Brien M.J."/>
            <person name="Copetti D."/>
            <person name="Mohd Noor M.I."/>
            <person name="Ong R.C."/>
            <person name="Putra M."/>
            <person name="Sireger I.Z."/>
            <person name="Indrioko S."/>
            <person name="Kosugi Y."/>
            <person name="Izuno A."/>
            <person name="Isagi Y."/>
            <person name="Lee S.L."/>
            <person name="Shimizu K.K."/>
        </authorList>
    </citation>
    <scope>NUCLEOTIDE SEQUENCE [LARGE SCALE GENOMIC DNA]</scope>
    <source>
        <strain evidence="3">214</strain>
    </source>
</reference>
<accession>A0AAV5KE56</accession>
<evidence type="ECO:0000313" key="3">
    <source>
        <dbReference type="EMBL" id="GKV22882.1"/>
    </source>
</evidence>
<keyword evidence="2" id="KW-0812">Transmembrane</keyword>
<keyword evidence="4" id="KW-1185">Reference proteome</keyword>
<evidence type="ECO:0000313" key="4">
    <source>
        <dbReference type="Proteomes" id="UP001054252"/>
    </source>
</evidence>
<dbReference type="AlphaFoldDB" id="A0AAV5KE56"/>
<evidence type="ECO:0000256" key="2">
    <source>
        <dbReference type="SAM" id="Phobius"/>
    </source>
</evidence>
<keyword evidence="2" id="KW-1133">Transmembrane helix</keyword>
<dbReference type="Proteomes" id="UP001054252">
    <property type="component" value="Unassembled WGS sequence"/>
</dbReference>
<feature type="transmembrane region" description="Helical" evidence="2">
    <location>
        <begin position="43"/>
        <end position="66"/>
    </location>
</feature>
<protein>
    <recommendedName>
        <fullName evidence="5">Transmembrane protein</fullName>
    </recommendedName>
</protein>
<organism evidence="3 4">
    <name type="scientific">Rubroshorea leprosula</name>
    <dbReference type="NCBI Taxonomy" id="152421"/>
    <lineage>
        <taxon>Eukaryota</taxon>
        <taxon>Viridiplantae</taxon>
        <taxon>Streptophyta</taxon>
        <taxon>Embryophyta</taxon>
        <taxon>Tracheophyta</taxon>
        <taxon>Spermatophyta</taxon>
        <taxon>Magnoliopsida</taxon>
        <taxon>eudicotyledons</taxon>
        <taxon>Gunneridae</taxon>
        <taxon>Pentapetalae</taxon>
        <taxon>rosids</taxon>
        <taxon>malvids</taxon>
        <taxon>Malvales</taxon>
        <taxon>Dipterocarpaceae</taxon>
        <taxon>Rubroshorea</taxon>
    </lineage>
</organism>
<evidence type="ECO:0000256" key="1">
    <source>
        <dbReference type="SAM" id="MobiDB-lite"/>
    </source>
</evidence>
<keyword evidence="2" id="KW-0472">Membrane</keyword>
<dbReference type="PANTHER" id="PTHR33429:SF7">
    <property type="entry name" value="OS02G0708000 PROTEIN"/>
    <property type="match status" value="1"/>
</dbReference>
<name>A0AAV5KE56_9ROSI</name>
<gene>
    <name evidence="3" type="ORF">SLEP1_g32699</name>
</gene>
<proteinExistence type="predicted"/>